<reference evidence="4" key="1">
    <citation type="submission" date="2011-06" db="EMBL/GenBank/DDBJ databases">
        <title>Complete genome sequence of Paenibacillus mucilaginosus KNP414.</title>
        <authorList>
            <person name="Wang J."/>
            <person name="Hu S."/>
            <person name="Hu X."/>
            <person name="Zhang B."/>
            <person name="Dong D."/>
            <person name="Zhang S."/>
            <person name="Zhao K."/>
            <person name="Wu D."/>
        </authorList>
    </citation>
    <scope>NUCLEOTIDE SEQUENCE [LARGE SCALE GENOMIC DNA]</scope>
    <source>
        <strain evidence="4">KNP414</strain>
    </source>
</reference>
<organism evidence="3 4">
    <name type="scientific">Paenibacillus mucilaginosus (strain KNP414)</name>
    <dbReference type="NCBI Taxonomy" id="1036673"/>
    <lineage>
        <taxon>Bacteria</taxon>
        <taxon>Bacillati</taxon>
        <taxon>Bacillota</taxon>
        <taxon>Bacilli</taxon>
        <taxon>Bacillales</taxon>
        <taxon>Paenibacillaceae</taxon>
        <taxon>Paenibacillus</taxon>
    </lineage>
</organism>
<proteinExistence type="predicted"/>
<dbReference type="AlphaFoldDB" id="F8FMQ3"/>
<name>F8FMQ3_PAEMK</name>
<protein>
    <submittedName>
        <fullName evidence="3">VanZ family protein</fullName>
    </submittedName>
</protein>
<feature type="domain" description="VanZ-like" evidence="2">
    <location>
        <begin position="18"/>
        <end position="145"/>
    </location>
</feature>
<dbReference type="EMBL" id="CP002869">
    <property type="protein sequence ID" value="AEI44224.1"/>
    <property type="molecule type" value="Genomic_DNA"/>
</dbReference>
<dbReference type="RefSeq" id="WP_013919377.1">
    <property type="nucleotide sequence ID" value="NC_015690.1"/>
</dbReference>
<dbReference type="PANTHER" id="PTHR36834:SF1">
    <property type="entry name" value="INTEGRAL MEMBRANE PROTEIN"/>
    <property type="match status" value="1"/>
</dbReference>
<sequence length="152" mass="17217">MARRERAASSRSAAGILVAYTLLLLYTMFLGLDRPLRRMYLPDLQYNLVPLRTVGDFLFHIGEHEPLSMIINIFGNIIVFIPFGLLLPAIFRSCRRKPAVFAVSFLAPLLVIELMQMLLRVGTFDVDDLLLNSIGAGIGYKLYKTARREGWV</sequence>
<dbReference type="Pfam" id="PF04892">
    <property type="entry name" value="VanZ"/>
    <property type="match status" value="1"/>
</dbReference>
<dbReference type="HOGENOM" id="CLU_077618_5_3_9"/>
<evidence type="ECO:0000256" key="1">
    <source>
        <dbReference type="SAM" id="Phobius"/>
    </source>
</evidence>
<dbReference type="PATRIC" id="fig|1036673.3.peg.5294"/>
<feature type="transmembrane region" description="Helical" evidence="1">
    <location>
        <begin position="99"/>
        <end position="119"/>
    </location>
</feature>
<feature type="transmembrane region" description="Helical" evidence="1">
    <location>
        <begin position="12"/>
        <end position="32"/>
    </location>
</feature>
<feature type="transmembrane region" description="Helical" evidence="1">
    <location>
        <begin position="67"/>
        <end position="87"/>
    </location>
</feature>
<keyword evidence="1" id="KW-0812">Transmembrane</keyword>
<keyword evidence="1" id="KW-0472">Membrane</keyword>
<evidence type="ECO:0000313" key="3">
    <source>
        <dbReference type="EMBL" id="AEI44224.1"/>
    </source>
</evidence>
<evidence type="ECO:0000313" key="4">
    <source>
        <dbReference type="Proteomes" id="UP000006620"/>
    </source>
</evidence>
<reference evidence="3 4" key="2">
    <citation type="journal article" date="2013" name="Genome Announc.">
        <title>Genome Sequence of Growth-Improving Paenibacillus mucilaginosus Strain KNP414.</title>
        <authorList>
            <person name="Lu J.J."/>
            <person name="Wang J.F."/>
            <person name="Hu X.F."/>
        </authorList>
    </citation>
    <scope>NUCLEOTIDE SEQUENCE [LARGE SCALE GENOMIC DNA]</scope>
    <source>
        <strain evidence="3 4">KNP414</strain>
    </source>
</reference>
<accession>F8FMQ3</accession>
<evidence type="ECO:0000259" key="2">
    <source>
        <dbReference type="Pfam" id="PF04892"/>
    </source>
</evidence>
<dbReference type="PANTHER" id="PTHR36834">
    <property type="entry name" value="MEMBRANE PROTEIN-RELATED"/>
    <property type="match status" value="1"/>
</dbReference>
<dbReference type="KEGG" id="pms:KNP414_05700"/>
<dbReference type="InterPro" id="IPR053150">
    <property type="entry name" value="Teicoplanin_resist-assoc"/>
</dbReference>
<dbReference type="Proteomes" id="UP000006620">
    <property type="component" value="Chromosome"/>
</dbReference>
<keyword evidence="1" id="KW-1133">Transmembrane helix</keyword>
<gene>
    <name evidence="3" type="ordered locus">KNP414_05700</name>
</gene>
<dbReference type="InterPro" id="IPR006976">
    <property type="entry name" value="VanZ-like"/>
</dbReference>